<evidence type="ECO:0000256" key="1">
    <source>
        <dbReference type="SAM" id="MobiDB-lite"/>
    </source>
</evidence>
<protein>
    <submittedName>
        <fullName evidence="2">Uncharacterized protein</fullName>
    </submittedName>
</protein>
<sequence>MDQAASRIDQKGLPGSARWKKANRLSRDTMPRHPESTSLKVCYASATGRVPLGARRHRHKQGSTTVVFLVEPTPPATLVASKRSKSYKFCSAGAGLYLASTAEAPPTRHRGIYSRGSNSLEALEFLKTASSAEL</sequence>
<evidence type="ECO:0000313" key="2">
    <source>
        <dbReference type="EMBL" id="KAA1124063.1"/>
    </source>
</evidence>
<dbReference type="AlphaFoldDB" id="A0A5B0RGK1"/>
<dbReference type="Proteomes" id="UP000325313">
    <property type="component" value="Unassembled WGS sequence"/>
</dbReference>
<comment type="caution">
    <text evidence="2">The sequence shown here is derived from an EMBL/GenBank/DDBJ whole genome shotgun (WGS) entry which is preliminary data.</text>
</comment>
<dbReference type="EMBL" id="VDEP01000205">
    <property type="protein sequence ID" value="KAA1124063.1"/>
    <property type="molecule type" value="Genomic_DNA"/>
</dbReference>
<proteinExistence type="predicted"/>
<feature type="region of interest" description="Disordered" evidence="1">
    <location>
        <begin position="1"/>
        <end position="37"/>
    </location>
</feature>
<feature type="compositionally biased region" description="Basic and acidic residues" evidence="1">
    <location>
        <begin position="25"/>
        <end position="35"/>
    </location>
</feature>
<reference evidence="2 3" key="1">
    <citation type="submission" date="2019-05" db="EMBL/GenBank/DDBJ databases">
        <title>Emergence of the Ug99 lineage of the wheat stem rust pathogen through somatic hybridization.</title>
        <authorList>
            <person name="Li F."/>
            <person name="Upadhyaya N.M."/>
            <person name="Sperschneider J."/>
            <person name="Matny O."/>
            <person name="Nguyen-Phuc H."/>
            <person name="Mago R."/>
            <person name="Raley C."/>
            <person name="Miller M.E."/>
            <person name="Silverstein K.A.T."/>
            <person name="Henningsen E."/>
            <person name="Hirsch C.D."/>
            <person name="Visser B."/>
            <person name="Pretorius Z.A."/>
            <person name="Steffenson B.J."/>
            <person name="Schwessinger B."/>
            <person name="Dodds P.N."/>
            <person name="Figueroa M."/>
        </authorList>
    </citation>
    <scope>NUCLEOTIDE SEQUENCE [LARGE SCALE GENOMIC DNA]</scope>
    <source>
        <strain evidence="2 3">Ug99</strain>
    </source>
</reference>
<name>A0A5B0RGK1_PUCGR</name>
<accession>A0A5B0RGK1</accession>
<evidence type="ECO:0000313" key="3">
    <source>
        <dbReference type="Proteomes" id="UP000325313"/>
    </source>
</evidence>
<gene>
    <name evidence="2" type="ORF">PGTUg99_024540</name>
</gene>
<organism evidence="2 3">
    <name type="scientific">Puccinia graminis f. sp. tritici</name>
    <dbReference type="NCBI Taxonomy" id="56615"/>
    <lineage>
        <taxon>Eukaryota</taxon>
        <taxon>Fungi</taxon>
        <taxon>Dikarya</taxon>
        <taxon>Basidiomycota</taxon>
        <taxon>Pucciniomycotina</taxon>
        <taxon>Pucciniomycetes</taxon>
        <taxon>Pucciniales</taxon>
        <taxon>Pucciniaceae</taxon>
        <taxon>Puccinia</taxon>
    </lineage>
</organism>